<comment type="caution">
    <text evidence="17">The sequence shown here is derived from an EMBL/GenBank/DDBJ whole genome shotgun (WGS) entry which is preliminary data.</text>
</comment>
<evidence type="ECO:0000256" key="10">
    <source>
        <dbReference type="ARBA" id="ARBA00022840"/>
    </source>
</evidence>
<dbReference type="NCBIfam" id="NF003013">
    <property type="entry name" value="PRK03846.1"/>
    <property type="match status" value="1"/>
</dbReference>
<evidence type="ECO:0000256" key="6">
    <source>
        <dbReference type="ARBA" id="ARBA00018163"/>
    </source>
</evidence>
<keyword evidence="10 14" id="KW-0067">ATP-binding</keyword>
<evidence type="ECO:0000256" key="11">
    <source>
        <dbReference type="ARBA" id="ARBA00029724"/>
    </source>
</evidence>
<organism evidence="17 18">
    <name type="scientific">Pararobbsia silviterrae</name>
    <dbReference type="NCBI Taxonomy" id="1792498"/>
    <lineage>
        <taxon>Bacteria</taxon>
        <taxon>Pseudomonadati</taxon>
        <taxon>Pseudomonadota</taxon>
        <taxon>Betaproteobacteria</taxon>
        <taxon>Burkholderiales</taxon>
        <taxon>Burkholderiaceae</taxon>
        <taxon>Pararobbsia</taxon>
    </lineage>
</organism>
<name>A0A494YG52_9BURK</name>
<evidence type="ECO:0000313" key="18">
    <source>
        <dbReference type="Proteomes" id="UP000270342"/>
    </source>
</evidence>
<evidence type="ECO:0000256" key="2">
    <source>
        <dbReference type="ARBA" id="ARBA00002632"/>
    </source>
</evidence>
<keyword evidence="18" id="KW-1185">Reference proteome</keyword>
<dbReference type="GO" id="GO:0004020">
    <property type="term" value="F:adenylylsulfate kinase activity"/>
    <property type="evidence" value="ECO:0007669"/>
    <property type="project" value="UniProtKB-UniRule"/>
</dbReference>
<comment type="catalytic activity">
    <reaction evidence="1 14 15">
        <text>adenosine 5'-phosphosulfate + ATP = 3'-phosphoadenylyl sulfate + ADP + H(+)</text>
        <dbReference type="Rhea" id="RHEA:24152"/>
        <dbReference type="ChEBI" id="CHEBI:15378"/>
        <dbReference type="ChEBI" id="CHEBI:30616"/>
        <dbReference type="ChEBI" id="CHEBI:58243"/>
        <dbReference type="ChEBI" id="CHEBI:58339"/>
        <dbReference type="ChEBI" id="CHEBI:456216"/>
        <dbReference type="EC" id="2.7.1.25"/>
    </reaction>
</comment>
<feature type="binding site" evidence="14">
    <location>
        <begin position="51"/>
        <end position="58"/>
    </location>
    <ligand>
        <name>ATP</name>
        <dbReference type="ChEBI" id="CHEBI:30616"/>
    </ligand>
</feature>
<dbReference type="EMBL" id="RBZU01000001">
    <property type="protein sequence ID" value="RKP59333.1"/>
    <property type="molecule type" value="Genomic_DNA"/>
</dbReference>
<keyword evidence="14" id="KW-0597">Phosphoprotein</keyword>
<dbReference type="SUPFAM" id="SSF52540">
    <property type="entry name" value="P-loop containing nucleoside triphosphate hydrolases"/>
    <property type="match status" value="1"/>
</dbReference>
<comment type="pathway">
    <text evidence="3 14 15">Sulfur metabolism; hydrogen sulfide biosynthesis; sulfite from sulfate: step 2/3.</text>
</comment>
<dbReference type="PANTHER" id="PTHR11055:SF63">
    <property type="entry name" value="ADENYLYL-SULFATE KINASE 1, CHLOROPLASTIC"/>
    <property type="match status" value="1"/>
</dbReference>
<dbReference type="InterPro" id="IPR027417">
    <property type="entry name" value="P-loop_NTPase"/>
</dbReference>
<sequence>MQEGWNEQRRASEARAPRERASNVVWQQVEVSAASRAALTGNTPCVLWFTGLSGAGKSTIANVVEKQLHAAGRLTYLLDGDNLRYGLNSDLGFSDADRVENIRRVSEVAKLMVDAGLITIVCLISPFSADRRRARELIGAGRFIEVFVDTPLDVAEARDPKGLYKKARRGEIRNFTAIDSPYERPEHAEIVLDTTSCSPESAAATIIAMLNRAALSDALPRAEKEAEAHAIG</sequence>
<evidence type="ECO:0000256" key="4">
    <source>
        <dbReference type="ARBA" id="ARBA00007008"/>
    </source>
</evidence>
<evidence type="ECO:0000256" key="12">
    <source>
        <dbReference type="ARBA" id="ARBA00031393"/>
    </source>
</evidence>
<dbReference type="UniPathway" id="UPA00140">
    <property type="reaction ID" value="UER00205"/>
</dbReference>
<dbReference type="GO" id="GO:0005524">
    <property type="term" value="F:ATP binding"/>
    <property type="evidence" value="ECO:0007669"/>
    <property type="project" value="UniProtKB-UniRule"/>
</dbReference>
<dbReference type="Proteomes" id="UP000270342">
    <property type="component" value="Unassembled WGS sequence"/>
</dbReference>
<dbReference type="PANTHER" id="PTHR11055">
    <property type="entry name" value="BIFUNCTIONAL 3'-PHOSPHOADENOSINE 5'-PHOSPHOSULFATE SYNTHASE"/>
    <property type="match status" value="1"/>
</dbReference>
<feature type="domain" description="APS kinase" evidence="16">
    <location>
        <begin position="44"/>
        <end position="193"/>
    </location>
</feature>
<evidence type="ECO:0000256" key="13">
    <source>
        <dbReference type="ARBA" id="ARBA00031464"/>
    </source>
</evidence>
<dbReference type="OrthoDB" id="9804504at2"/>
<reference evidence="17 18" key="1">
    <citation type="submission" date="2018-10" db="EMBL/GenBank/DDBJ databases">
        <title>Robbsia sp. DHC34, isolated from soil.</title>
        <authorList>
            <person name="Gao Z.-H."/>
            <person name="Qiu L.-H."/>
        </authorList>
    </citation>
    <scope>NUCLEOTIDE SEQUENCE [LARGE SCALE GENOMIC DNA]</scope>
    <source>
        <strain evidence="17 18">DHC34</strain>
    </source>
</reference>
<feature type="active site" description="Phosphoserine intermediate" evidence="14">
    <location>
        <position position="125"/>
    </location>
</feature>
<accession>A0A494YG52</accession>
<dbReference type="Pfam" id="PF01583">
    <property type="entry name" value="APS_kinase"/>
    <property type="match status" value="1"/>
</dbReference>
<keyword evidence="9 14" id="KW-0418">Kinase</keyword>
<dbReference type="Gene3D" id="3.40.50.300">
    <property type="entry name" value="P-loop containing nucleotide triphosphate hydrolases"/>
    <property type="match status" value="1"/>
</dbReference>
<dbReference type="GO" id="GO:0070814">
    <property type="term" value="P:hydrogen sulfide biosynthetic process"/>
    <property type="evidence" value="ECO:0007669"/>
    <property type="project" value="UniProtKB-UniRule"/>
</dbReference>
<evidence type="ECO:0000256" key="15">
    <source>
        <dbReference type="RuleBase" id="RU004347"/>
    </source>
</evidence>
<comment type="function">
    <text evidence="2 14 15">Catalyzes the synthesis of activated sulfate.</text>
</comment>
<dbReference type="FunFam" id="3.40.50.300:FF:000212">
    <property type="entry name" value="Adenylyl-sulfate kinase"/>
    <property type="match status" value="1"/>
</dbReference>
<evidence type="ECO:0000313" key="17">
    <source>
        <dbReference type="EMBL" id="RKP59333.1"/>
    </source>
</evidence>
<evidence type="ECO:0000256" key="1">
    <source>
        <dbReference type="ARBA" id="ARBA00001823"/>
    </source>
</evidence>
<evidence type="ECO:0000256" key="3">
    <source>
        <dbReference type="ARBA" id="ARBA00004806"/>
    </source>
</evidence>
<evidence type="ECO:0000256" key="8">
    <source>
        <dbReference type="ARBA" id="ARBA00022741"/>
    </source>
</evidence>
<dbReference type="EC" id="2.7.1.25" evidence="5 14"/>
<evidence type="ECO:0000256" key="7">
    <source>
        <dbReference type="ARBA" id="ARBA00022679"/>
    </source>
</evidence>
<dbReference type="GO" id="GO:0000103">
    <property type="term" value="P:sulfate assimilation"/>
    <property type="evidence" value="ECO:0007669"/>
    <property type="project" value="UniProtKB-UniRule"/>
</dbReference>
<dbReference type="CDD" id="cd02027">
    <property type="entry name" value="APSK"/>
    <property type="match status" value="1"/>
</dbReference>
<dbReference type="NCBIfam" id="TIGR00455">
    <property type="entry name" value="apsK"/>
    <property type="match status" value="1"/>
</dbReference>
<evidence type="ECO:0000259" key="16">
    <source>
        <dbReference type="Pfam" id="PF01583"/>
    </source>
</evidence>
<dbReference type="AlphaFoldDB" id="A0A494YG52"/>
<comment type="similarity">
    <text evidence="4 14 15">Belongs to the APS kinase family.</text>
</comment>
<keyword evidence="8 14" id="KW-0547">Nucleotide-binding</keyword>
<evidence type="ECO:0000256" key="5">
    <source>
        <dbReference type="ARBA" id="ARBA00012121"/>
    </source>
</evidence>
<dbReference type="InterPro" id="IPR059117">
    <property type="entry name" value="APS_kinase_dom"/>
</dbReference>
<evidence type="ECO:0000256" key="14">
    <source>
        <dbReference type="HAMAP-Rule" id="MF_00065"/>
    </source>
</evidence>
<dbReference type="InterPro" id="IPR002891">
    <property type="entry name" value="APS"/>
</dbReference>
<protein>
    <recommendedName>
        <fullName evidence="6 14">Adenylyl-sulfate kinase</fullName>
        <ecNumber evidence="5 14">2.7.1.25</ecNumber>
    </recommendedName>
    <alternativeName>
        <fullName evidence="12 14">APS kinase</fullName>
    </alternativeName>
    <alternativeName>
        <fullName evidence="13 14">ATP adenosine-5'-phosphosulfate 3'-phosphotransferase</fullName>
    </alternativeName>
    <alternativeName>
        <fullName evidence="11 14">Adenosine-5'-phosphosulfate kinase</fullName>
    </alternativeName>
</protein>
<dbReference type="HAMAP" id="MF_00065">
    <property type="entry name" value="Adenylyl_sulf_kinase"/>
    <property type="match status" value="1"/>
</dbReference>
<evidence type="ECO:0000256" key="9">
    <source>
        <dbReference type="ARBA" id="ARBA00022777"/>
    </source>
</evidence>
<dbReference type="RefSeq" id="WP_121084121.1">
    <property type="nucleotide sequence ID" value="NZ_RBZU01000001.1"/>
</dbReference>
<proteinExistence type="inferred from homology"/>
<keyword evidence="7 14" id="KW-0808">Transferase</keyword>
<gene>
    <name evidence="14 17" type="primary">cysC</name>
    <name evidence="17" type="ORF">D7S86_00460</name>
</gene>